<gene>
    <name evidence="1" type="ORF">GA0070609_4721</name>
</gene>
<evidence type="ECO:0000313" key="2">
    <source>
        <dbReference type="Proteomes" id="UP000198217"/>
    </source>
</evidence>
<dbReference type="AlphaFoldDB" id="A0A1C5JPM5"/>
<evidence type="ECO:0000313" key="1">
    <source>
        <dbReference type="EMBL" id="SCG72535.1"/>
    </source>
</evidence>
<sequence length="149" mass="16099">MKPSRMVVWTASLGMARRTHLLDDLPRVRRAPAGIADASAAGAHRLPDGYLPEGTSVVGGYWTRTNDPEIDLVGADREPIANRITFVGSVKWLEQRPFDPHDLGRLLRHRAQLPGAADDVALVAVSRSGATAAGVRVLSPEDLLVAYQD</sequence>
<proteinExistence type="predicted"/>
<name>A0A1C5JPM5_9ACTN</name>
<organism evidence="1 2">
    <name type="scientific">Micromonospora echinaurantiaca</name>
    <dbReference type="NCBI Taxonomy" id="47857"/>
    <lineage>
        <taxon>Bacteria</taxon>
        <taxon>Bacillati</taxon>
        <taxon>Actinomycetota</taxon>
        <taxon>Actinomycetes</taxon>
        <taxon>Micromonosporales</taxon>
        <taxon>Micromonosporaceae</taxon>
        <taxon>Micromonospora</taxon>
    </lineage>
</organism>
<reference evidence="1 2" key="1">
    <citation type="submission" date="2016-06" db="EMBL/GenBank/DDBJ databases">
        <authorList>
            <person name="Kjaerup R.B."/>
            <person name="Dalgaard T.S."/>
            <person name="Juul-Madsen H.R."/>
        </authorList>
    </citation>
    <scope>NUCLEOTIDE SEQUENCE [LARGE SCALE GENOMIC DNA]</scope>
    <source>
        <strain evidence="1 2">DSM 43904</strain>
    </source>
</reference>
<protein>
    <recommendedName>
        <fullName evidence="3">DUF234 domain-containing protein</fullName>
    </recommendedName>
</protein>
<accession>A0A1C5JPM5</accession>
<evidence type="ECO:0008006" key="3">
    <source>
        <dbReference type="Google" id="ProtNLM"/>
    </source>
</evidence>
<dbReference type="EMBL" id="LT607750">
    <property type="protein sequence ID" value="SCG72535.1"/>
    <property type="molecule type" value="Genomic_DNA"/>
</dbReference>
<keyword evidence="2" id="KW-1185">Reference proteome</keyword>
<dbReference type="Proteomes" id="UP000198217">
    <property type="component" value="Chromosome I"/>
</dbReference>